<keyword evidence="4" id="KW-1185">Reference proteome</keyword>
<comment type="caution">
    <text evidence="3">The sequence shown here is derived from an EMBL/GenBank/DDBJ whole genome shotgun (WGS) entry which is preliminary data.</text>
</comment>
<dbReference type="EMBL" id="JAAKZI010000010">
    <property type="protein sequence ID" value="NGN83344.1"/>
    <property type="molecule type" value="Genomic_DNA"/>
</dbReference>
<dbReference type="Proteomes" id="UP000479226">
    <property type="component" value="Unassembled WGS sequence"/>
</dbReference>
<dbReference type="CDD" id="cd08899">
    <property type="entry name" value="SRPBCC_CalC_Aha1-like_6"/>
    <property type="match status" value="1"/>
</dbReference>
<evidence type="ECO:0000313" key="3">
    <source>
        <dbReference type="EMBL" id="NGN83344.1"/>
    </source>
</evidence>
<evidence type="ECO:0000256" key="1">
    <source>
        <dbReference type="ARBA" id="ARBA00006817"/>
    </source>
</evidence>
<dbReference type="Pfam" id="PF08327">
    <property type="entry name" value="AHSA1"/>
    <property type="match status" value="1"/>
</dbReference>
<evidence type="ECO:0000259" key="2">
    <source>
        <dbReference type="Pfam" id="PF08327"/>
    </source>
</evidence>
<evidence type="ECO:0000313" key="4">
    <source>
        <dbReference type="Proteomes" id="UP000479226"/>
    </source>
</evidence>
<dbReference type="Gene3D" id="3.30.530.20">
    <property type="match status" value="1"/>
</dbReference>
<feature type="domain" description="Activator of Hsp90 ATPase homologue 1/2-like C-terminal" evidence="2">
    <location>
        <begin position="37"/>
        <end position="156"/>
    </location>
</feature>
<reference evidence="3 4" key="1">
    <citation type="submission" date="2020-02" db="EMBL/GenBank/DDBJ databases">
        <title>Genome sequence of the type strain DSM 27180 of Arthrobacter silviterrae.</title>
        <authorList>
            <person name="Gao J."/>
            <person name="Sun J."/>
        </authorList>
    </citation>
    <scope>NUCLEOTIDE SEQUENCE [LARGE SCALE GENOMIC DNA]</scope>
    <source>
        <strain evidence="3 4">DSM 27180</strain>
    </source>
</reference>
<sequence>MGTNNHLNKDMARFGPGTVDPAGPDGVKLTLVRDYSAAPADVWAMFTDPAKTQMWWCRVRGQARTGSSFDLKWLNVKDEGHGIESDWWNGRVLAAEAPQLLELSNAMHGTIRVELAPNDDGGTRLVFTNTLAVPDEVVPMSLAGWHVHLDHLQEALDGKSVDWQHWWDDFYPCWEKVHAGYAAGPQSGGGAGK</sequence>
<comment type="similarity">
    <text evidence="1">Belongs to the AHA1 family.</text>
</comment>
<dbReference type="RefSeq" id="WP_165181448.1">
    <property type="nucleotide sequence ID" value="NZ_JAAKZI010000010.1"/>
</dbReference>
<dbReference type="InterPro" id="IPR013538">
    <property type="entry name" value="ASHA1/2-like_C"/>
</dbReference>
<dbReference type="SUPFAM" id="SSF55961">
    <property type="entry name" value="Bet v1-like"/>
    <property type="match status" value="1"/>
</dbReference>
<organism evidence="3 4">
    <name type="scientific">Arthrobacter silviterrae</name>
    <dbReference type="NCBI Taxonomy" id="2026658"/>
    <lineage>
        <taxon>Bacteria</taxon>
        <taxon>Bacillati</taxon>
        <taxon>Actinomycetota</taxon>
        <taxon>Actinomycetes</taxon>
        <taxon>Micrococcales</taxon>
        <taxon>Micrococcaceae</taxon>
        <taxon>Arthrobacter</taxon>
    </lineage>
</organism>
<protein>
    <submittedName>
        <fullName evidence="3">SRPBCC family protein</fullName>
    </submittedName>
</protein>
<accession>A0ABX0D8Y4</accession>
<dbReference type="InterPro" id="IPR023393">
    <property type="entry name" value="START-like_dom_sf"/>
</dbReference>
<name>A0ABX0D8Y4_9MICC</name>
<gene>
    <name evidence="3" type="ORF">G6N77_07700</name>
</gene>
<proteinExistence type="inferred from homology"/>